<evidence type="ECO:0000313" key="1">
    <source>
        <dbReference type="EMBL" id="ARP19491.1"/>
    </source>
</evidence>
<dbReference type="AlphaFoldDB" id="A0A1W6TF22"/>
<accession>A0A1W6TF22</accession>
<sequence>MVHHVMERVRAVNNATTITMTRVLAEAFHRHDILDLFHTFRNP</sequence>
<dbReference type="EMBL" id="CP017902">
    <property type="protein sequence ID" value="ARP19491.1"/>
    <property type="molecule type" value="Genomic_DNA"/>
</dbReference>
<protein>
    <submittedName>
        <fullName evidence="1">Uncharacterized protein</fullName>
    </submittedName>
</protein>
<gene>
    <name evidence="1" type="ORF">K05K4_26810</name>
</gene>
<proteinExistence type="predicted"/>
<reference evidence="1" key="1">
    <citation type="submission" date="2016-10" db="EMBL/GenBank/DDBJ databases">
        <title>The High Quality Genome of Vibrio alginolyticus K01M1.</title>
        <authorList>
            <person name="Wendling C."/>
            <person name="Chibani C.M."/>
            <person name="Hertel R."/>
            <person name="Sproer C."/>
            <person name="Bunk B."/>
            <person name="Overmann J."/>
            <person name="Roth O."/>
            <person name="Liesegang H."/>
        </authorList>
    </citation>
    <scope>NUCLEOTIDE SEQUENCE</scope>
    <source>
        <strain evidence="1">K05K4</strain>
    </source>
</reference>
<organism evidence="1">
    <name type="scientific">Vibrio alginolyticus</name>
    <dbReference type="NCBI Taxonomy" id="663"/>
    <lineage>
        <taxon>Bacteria</taxon>
        <taxon>Pseudomonadati</taxon>
        <taxon>Pseudomonadota</taxon>
        <taxon>Gammaproteobacteria</taxon>
        <taxon>Vibrionales</taxon>
        <taxon>Vibrionaceae</taxon>
        <taxon>Vibrio</taxon>
    </lineage>
</organism>
<name>A0A1W6TF22_VIBAL</name>